<sequence>LISALIPVLPTDIENAIAESAIREITDEIGNNTKKLKIVVAIIYRKAMQDERWAATAISLFIYLCDAIPETMHVLNDEDVANEAPPSGPGLVRRYLHHFLQLDFESDMLGPYWSVPRLWFLAELPVFDADETINTPFCTSRRIKIDAAKKMAESVHLFNGLNLDLLLEFIHWVVPSVDEMPCNREELTAVLEGLSLRASGEQLMAQLLVSGLLRMRENSW</sequence>
<keyword evidence="2" id="KW-1185">Reference proteome</keyword>
<evidence type="ECO:0000313" key="2">
    <source>
        <dbReference type="Proteomes" id="UP000800038"/>
    </source>
</evidence>
<proteinExistence type="predicted"/>
<reference evidence="1" key="1">
    <citation type="journal article" date="2020" name="Stud. Mycol.">
        <title>101 Dothideomycetes genomes: a test case for predicting lifestyles and emergence of pathogens.</title>
        <authorList>
            <person name="Haridas S."/>
            <person name="Albert R."/>
            <person name="Binder M."/>
            <person name="Bloem J."/>
            <person name="Labutti K."/>
            <person name="Salamov A."/>
            <person name="Andreopoulos B."/>
            <person name="Baker S."/>
            <person name="Barry K."/>
            <person name="Bills G."/>
            <person name="Bluhm B."/>
            <person name="Cannon C."/>
            <person name="Castanera R."/>
            <person name="Culley D."/>
            <person name="Daum C."/>
            <person name="Ezra D."/>
            <person name="Gonzalez J."/>
            <person name="Henrissat B."/>
            <person name="Kuo A."/>
            <person name="Liang C."/>
            <person name="Lipzen A."/>
            <person name="Lutzoni F."/>
            <person name="Magnuson J."/>
            <person name="Mondo S."/>
            <person name="Nolan M."/>
            <person name="Ohm R."/>
            <person name="Pangilinan J."/>
            <person name="Park H.-J."/>
            <person name="Ramirez L."/>
            <person name="Alfaro M."/>
            <person name="Sun H."/>
            <person name="Tritt A."/>
            <person name="Yoshinaga Y."/>
            <person name="Zwiers L.-H."/>
            <person name="Turgeon B."/>
            <person name="Goodwin S."/>
            <person name="Spatafora J."/>
            <person name="Crous P."/>
            <person name="Grigoriev I."/>
        </authorList>
    </citation>
    <scope>NUCLEOTIDE SEQUENCE</scope>
    <source>
        <strain evidence="1">CBS 161.51</strain>
    </source>
</reference>
<name>A0A6A5SBM8_9PLEO</name>
<dbReference type="AlphaFoldDB" id="A0A6A5SBM8"/>
<dbReference type="EMBL" id="ML976152">
    <property type="protein sequence ID" value="KAF1937149.1"/>
    <property type="molecule type" value="Genomic_DNA"/>
</dbReference>
<accession>A0A6A5SBM8</accession>
<evidence type="ECO:0000313" key="1">
    <source>
        <dbReference type="EMBL" id="KAF1937149.1"/>
    </source>
</evidence>
<dbReference type="Proteomes" id="UP000800038">
    <property type="component" value="Unassembled WGS sequence"/>
</dbReference>
<feature type="non-terminal residue" evidence="1">
    <location>
        <position position="220"/>
    </location>
</feature>
<dbReference type="Gene3D" id="1.25.40.180">
    <property type="match status" value="1"/>
</dbReference>
<dbReference type="OrthoDB" id="10369619at2759"/>
<organism evidence="1 2">
    <name type="scientific">Clathrospora elynae</name>
    <dbReference type="NCBI Taxonomy" id="706981"/>
    <lineage>
        <taxon>Eukaryota</taxon>
        <taxon>Fungi</taxon>
        <taxon>Dikarya</taxon>
        <taxon>Ascomycota</taxon>
        <taxon>Pezizomycotina</taxon>
        <taxon>Dothideomycetes</taxon>
        <taxon>Pleosporomycetidae</taxon>
        <taxon>Pleosporales</taxon>
        <taxon>Diademaceae</taxon>
        <taxon>Clathrospora</taxon>
    </lineage>
</organism>
<protein>
    <submittedName>
        <fullName evidence="1">Uncharacterized protein</fullName>
    </submittedName>
</protein>
<gene>
    <name evidence="1" type="ORF">EJ02DRAFT_305966</name>
</gene>
<feature type="non-terminal residue" evidence="1">
    <location>
        <position position="1"/>
    </location>
</feature>